<evidence type="ECO:0000256" key="4">
    <source>
        <dbReference type="ARBA" id="ARBA00023136"/>
    </source>
</evidence>
<proteinExistence type="inferred from homology"/>
<comment type="similarity">
    <text evidence="5">Belongs to the copper transporter (Ctr) (TC 1.A.56) family. SLC31A subfamily.</text>
</comment>
<sequence>MKSYLHFTGGDTVLFATIVPTSHGAIFATCLVFFLVSIGDRYLRAAVRGAERHFAQRSVVLPRITPIQTHRTYSGADTPATEAKGAAVVSQRFILSNELTRGALAVLQSTLHYLLMLVVMTFNAAYIISVILGVAVGEFVFGRLNH</sequence>
<feature type="transmembrane region" description="Helical" evidence="5">
    <location>
        <begin position="12"/>
        <end position="38"/>
    </location>
</feature>
<dbReference type="GO" id="GO:0005375">
    <property type="term" value="F:copper ion transmembrane transporter activity"/>
    <property type="evidence" value="ECO:0007669"/>
    <property type="project" value="UniProtKB-UniRule"/>
</dbReference>
<name>A0AAD6S775_9AGAR</name>
<keyword evidence="7" id="KW-1185">Reference proteome</keyword>
<keyword evidence="5" id="KW-0813">Transport</keyword>
<evidence type="ECO:0000256" key="1">
    <source>
        <dbReference type="ARBA" id="ARBA00004141"/>
    </source>
</evidence>
<dbReference type="GO" id="GO:0005886">
    <property type="term" value="C:plasma membrane"/>
    <property type="evidence" value="ECO:0007669"/>
    <property type="project" value="TreeGrafter"/>
</dbReference>
<keyword evidence="5" id="KW-0406">Ion transport</keyword>
<gene>
    <name evidence="6" type="ORF">C8F04DRAFT_972136</name>
</gene>
<evidence type="ECO:0000313" key="6">
    <source>
        <dbReference type="EMBL" id="KAJ7021887.1"/>
    </source>
</evidence>
<dbReference type="InterPro" id="IPR007274">
    <property type="entry name" value="Cop_transporter"/>
</dbReference>
<dbReference type="PANTHER" id="PTHR12483:SF27">
    <property type="entry name" value="COPPER TRANSPORT PROTEIN CTR1"/>
    <property type="match status" value="1"/>
</dbReference>
<evidence type="ECO:0000256" key="3">
    <source>
        <dbReference type="ARBA" id="ARBA00022989"/>
    </source>
</evidence>
<dbReference type="PANTHER" id="PTHR12483">
    <property type="entry name" value="SOLUTE CARRIER FAMILY 31 COPPER TRANSPORTERS"/>
    <property type="match status" value="1"/>
</dbReference>
<keyword evidence="5" id="KW-0186">Copper</keyword>
<dbReference type="AlphaFoldDB" id="A0AAD6S775"/>
<accession>A0AAD6S775</accession>
<evidence type="ECO:0000313" key="7">
    <source>
        <dbReference type="Proteomes" id="UP001218188"/>
    </source>
</evidence>
<keyword evidence="4 5" id="KW-0472">Membrane</keyword>
<protein>
    <recommendedName>
        <fullName evidence="5">Copper transport protein</fullName>
    </recommendedName>
</protein>
<dbReference type="Pfam" id="PF04145">
    <property type="entry name" value="Ctr"/>
    <property type="match status" value="1"/>
</dbReference>
<dbReference type="Proteomes" id="UP001218188">
    <property type="component" value="Unassembled WGS sequence"/>
</dbReference>
<feature type="transmembrane region" description="Helical" evidence="5">
    <location>
        <begin position="111"/>
        <end position="136"/>
    </location>
</feature>
<reference evidence="6" key="1">
    <citation type="submission" date="2023-03" db="EMBL/GenBank/DDBJ databases">
        <title>Massive genome expansion in bonnet fungi (Mycena s.s.) driven by repeated elements and novel gene families across ecological guilds.</title>
        <authorList>
            <consortium name="Lawrence Berkeley National Laboratory"/>
            <person name="Harder C.B."/>
            <person name="Miyauchi S."/>
            <person name="Viragh M."/>
            <person name="Kuo A."/>
            <person name="Thoen E."/>
            <person name="Andreopoulos B."/>
            <person name="Lu D."/>
            <person name="Skrede I."/>
            <person name="Drula E."/>
            <person name="Henrissat B."/>
            <person name="Morin E."/>
            <person name="Kohler A."/>
            <person name="Barry K."/>
            <person name="LaButti K."/>
            <person name="Morin E."/>
            <person name="Salamov A."/>
            <person name="Lipzen A."/>
            <person name="Mereny Z."/>
            <person name="Hegedus B."/>
            <person name="Baldrian P."/>
            <person name="Stursova M."/>
            <person name="Weitz H."/>
            <person name="Taylor A."/>
            <person name="Grigoriev I.V."/>
            <person name="Nagy L.G."/>
            <person name="Martin F."/>
            <person name="Kauserud H."/>
        </authorList>
    </citation>
    <scope>NUCLEOTIDE SEQUENCE</scope>
    <source>
        <strain evidence="6">CBHHK200</strain>
    </source>
</reference>
<dbReference type="EMBL" id="JARJCM010000221">
    <property type="protein sequence ID" value="KAJ7021887.1"/>
    <property type="molecule type" value="Genomic_DNA"/>
</dbReference>
<keyword evidence="3 5" id="KW-1133">Transmembrane helix</keyword>
<keyword evidence="2 5" id="KW-0812">Transmembrane</keyword>
<organism evidence="6 7">
    <name type="scientific">Mycena alexandri</name>
    <dbReference type="NCBI Taxonomy" id="1745969"/>
    <lineage>
        <taxon>Eukaryota</taxon>
        <taxon>Fungi</taxon>
        <taxon>Dikarya</taxon>
        <taxon>Basidiomycota</taxon>
        <taxon>Agaricomycotina</taxon>
        <taxon>Agaricomycetes</taxon>
        <taxon>Agaricomycetidae</taxon>
        <taxon>Agaricales</taxon>
        <taxon>Marasmiineae</taxon>
        <taxon>Mycenaceae</taxon>
        <taxon>Mycena</taxon>
    </lineage>
</organism>
<comment type="caution">
    <text evidence="6">The sequence shown here is derived from an EMBL/GenBank/DDBJ whole genome shotgun (WGS) entry which is preliminary data.</text>
</comment>
<evidence type="ECO:0000256" key="5">
    <source>
        <dbReference type="RuleBase" id="RU367022"/>
    </source>
</evidence>
<evidence type="ECO:0000256" key="2">
    <source>
        <dbReference type="ARBA" id="ARBA00022692"/>
    </source>
</evidence>
<comment type="subcellular location">
    <subcellularLocation>
        <location evidence="1 5">Membrane</location>
        <topology evidence="1 5">Multi-pass membrane protein</topology>
    </subcellularLocation>
</comment>
<keyword evidence="5" id="KW-0187">Copper transport</keyword>